<protein>
    <recommendedName>
        <fullName evidence="3">Restriction endonuclease</fullName>
    </recommendedName>
</protein>
<dbReference type="Proteomes" id="UP000658690">
    <property type="component" value="Unassembled WGS sequence"/>
</dbReference>
<reference evidence="1 2" key="1">
    <citation type="submission" date="2019-10" db="EMBL/GenBank/DDBJ databases">
        <title>Description of Paenibacillus choica sp. nov.</title>
        <authorList>
            <person name="Carlier A."/>
            <person name="Qi S."/>
        </authorList>
    </citation>
    <scope>NUCLEOTIDE SEQUENCE [LARGE SCALE GENOMIC DNA]</scope>
    <source>
        <strain evidence="1 2">LMG 31460</strain>
    </source>
</reference>
<dbReference type="EMBL" id="WHOC01000044">
    <property type="protein sequence ID" value="NOU85761.1"/>
    <property type="molecule type" value="Genomic_DNA"/>
</dbReference>
<proteinExistence type="predicted"/>
<gene>
    <name evidence="1" type="ORF">GC102_08235</name>
</gene>
<sequence>MSKHKVITAISILLNRGQDLNTLIFKDRSHDEMVKELRDYLELNKEYLGGNILLNFTQSLNDHGVDLLLEVPDCVKIGFQVKCHRDVEDAQFAANVKRQFAESFAHGLDKWFLIQTISDDRYQLSFNLKRDNYAEFQRIVNRLNQLSKKIWSDYSEIIKLGRKQYGIEWGTIA</sequence>
<organism evidence="1 2">
    <name type="scientific">Paenibacillus germinis</name>
    <dbReference type="NCBI Taxonomy" id="2654979"/>
    <lineage>
        <taxon>Bacteria</taxon>
        <taxon>Bacillati</taxon>
        <taxon>Bacillota</taxon>
        <taxon>Bacilli</taxon>
        <taxon>Bacillales</taxon>
        <taxon>Paenibacillaceae</taxon>
        <taxon>Paenibacillus</taxon>
    </lineage>
</organism>
<evidence type="ECO:0000313" key="1">
    <source>
        <dbReference type="EMBL" id="NOU85761.1"/>
    </source>
</evidence>
<accession>A0ABX1Z0F6</accession>
<keyword evidence="2" id="KW-1185">Reference proteome</keyword>
<name>A0ABX1Z0F6_9BACL</name>
<dbReference type="RefSeq" id="WP_171689081.1">
    <property type="nucleotide sequence ID" value="NZ_WHOC01000044.1"/>
</dbReference>
<evidence type="ECO:0000313" key="2">
    <source>
        <dbReference type="Proteomes" id="UP000658690"/>
    </source>
</evidence>
<evidence type="ECO:0008006" key="3">
    <source>
        <dbReference type="Google" id="ProtNLM"/>
    </source>
</evidence>
<comment type="caution">
    <text evidence="1">The sequence shown here is derived from an EMBL/GenBank/DDBJ whole genome shotgun (WGS) entry which is preliminary data.</text>
</comment>